<feature type="domain" description="Smf/DprA SLOG" evidence="2">
    <location>
        <begin position="83"/>
        <end position="291"/>
    </location>
</feature>
<dbReference type="PANTHER" id="PTHR43022">
    <property type="entry name" value="PROTEIN SMF"/>
    <property type="match status" value="1"/>
</dbReference>
<comment type="similarity">
    <text evidence="1">Belongs to the DprA/Smf family.</text>
</comment>
<organism evidence="3 4">
    <name type="scientific">Bartonella tamiae Th239</name>
    <dbReference type="NCBI Taxonomy" id="1094558"/>
    <lineage>
        <taxon>Bacteria</taxon>
        <taxon>Pseudomonadati</taxon>
        <taxon>Pseudomonadota</taxon>
        <taxon>Alphaproteobacteria</taxon>
        <taxon>Hyphomicrobiales</taxon>
        <taxon>Bartonellaceae</taxon>
        <taxon>Bartonella</taxon>
    </lineage>
</organism>
<protein>
    <submittedName>
        <fullName evidence="3">DNA protecting protein DprA</fullName>
    </submittedName>
</protein>
<dbReference type="PATRIC" id="fig|1094558.3.peg.48"/>
<keyword evidence="4" id="KW-1185">Reference proteome</keyword>
<dbReference type="Gene3D" id="3.40.50.450">
    <property type="match status" value="1"/>
</dbReference>
<dbReference type="InterPro" id="IPR057666">
    <property type="entry name" value="DrpA_SLOG"/>
</dbReference>
<reference evidence="3 4" key="1">
    <citation type="submission" date="2012-03" db="EMBL/GenBank/DDBJ databases">
        <title>The Genome Sequence of Bartonella tamiae Th239.</title>
        <authorList>
            <consortium name="The Broad Institute Genome Sequencing Platform"/>
            <consortium name="The Broad Institute Genome Sequencing Center for Infectious Disease"/>
            <person name="Feldgarden M."/>
            <person name="Kirby J."/>
            <person name="Kosoy M."/>
            <person name="Birtles R."/>
            <person name="Probert W.S."/>
            <person name="Chiaraviglio L."/>
            <person name="Young S.K."/>
            <person name="Zeng Q."/>
            <person name="Gargeya S."/>
            <person name="Fitzgerald M."/>
            <person name="Haas B."/>
            <person name="Abouelleil A."/>
            <person name="Alvarado L."/>
            <person name="Arachchi H.M."/>
            <person name="Berlin A."/>
            <person name="Chapman S.B."/>
            <person name="Gearin G."/>
            <person name="Goldberg J."/>
            <person name="Griggs A."/>
            <person name="Gujja S."/>
            <person name="Hansen M."/>
            <person name="Heiman D."/>
            <person name="Howarth C."/>
            <person name="Larimer J."/>
            <person name="Lui A."/>
            <person name="MacDonald P.J.P."/>
            <person name="McCowen C."/>
            <person name="Montmayeur A."/>
            <person name="Murphy C."/>
            <person name="Neiman D."/>
            <person name="Pearson M."/>
            <person name="Priest M."/>
            <person name="Roberts A."/>
            <person name="Saif S."/>
            <person name="Shea T."/>
            <person name="Sisk P."/>
            <person name="Stolte C."/>
            <person name="Sykes S."/>
            <person name="Wortman J."/>
            <person name="Nusbaum C."/>
            <person name="Birren B."/>
        </authorList>
    </citation>
    <scope>NUCLEOTIDE SEQUENCE [LARGE SCALE GENOMIC DNA]</scope>
    <source>
        <strain evidence="3 4">Th239</strain>
    </source>
</reference>
<dbReference type="Proteomes" id="UP000008952">
    <property type="component" value="Unassembled WGS sequence"/>
</dbReference>
<dbReference type="InterPro" id="IPR003488">
    <property type="entry name" value="DprA"/>
</dbReference>
<dbReference type="GO" id="GO:0009294">
    <property type="term" value="P:DNA-mediated transformation"/>
    <property type="evidence" value="ECO:0007669"/>
    <property type="project" value="InterPro"/>
</dbReference>
<dbReference type="HOGENOM" id="CLU_029601_3_0_5"/>
<accession>J0ZSC6</accession>
<dbReference type="RefSeq" id="WP_008037288.1">
    <property type="nucleotide sequence ID" value="NZ_JH725147.1"/>
</dbReference>
<dbReference type="SUPFAM" id="SSF102405">
    <property type="entry name" value="MCP/YpsA-like"/>
    <property type="match status" value="1"/>
</dbReference>
<comment type="caution">
    <text evidence="3">The sequence shown here is derived from an EMBL/GenBank/DDBJ whole genome shotgun (WGS) entry which is preliminary data.</text>
</comment>
<dbReference type="eggNOG" id="COG0758">
    <property type="taxonomic scope" value="Bacteria"/>
</dbReference>
<dbReference type="AlphaFoldDB" id="J0ZSC6"/>
<dbReference type="STRING" id="1094558.ME5_00047"/>
<evidence type="ECO:0000256" key="1">
    <source>
        <dbReference type="ARBA" id="ARBA00006525"/>
    </source>
</evidence>
<sequence length="294" mass="32832">MNYALDIFNAYKAISPRIEMGAYEAMWLEKGASFKSIAQKFLNDKKAMPSDLVSESEAEKCAKEVIQRFYDAGINKFGIRINKAGDYPTKLRDAVHPIELLYYQGDWELTEAKSFAIVGSRDASELGQRRAAHIAKELVQENYIVVSGLAKGIDTAAHKSAINNGGHTIAVIGTPLNSNYPKENSDLQKNIANNHLLISQVPVLRYSKQGPQQNRLFFPERNATMSALTIGTIIVEAGQTSGSLTQARAALKQGRKLFILNSCFERTDITWPRYYEERGAIRVHTMDDIWGNID</sequence>
<proteinExistence type="inferred from homology"/>
<evidence type="ECO:0000259" key="2">
    <source>
        <dbReference type="Pfam" id="PF02481"/>
    </source>
</evidence>
<dbReference type="EMBL" id="AIMB01000001">
    <property type="protein sequence ID" value="EJF91668.1"/>
    <property type="molecule type" value="Genomic_DNA"/>
</dbReference>
<dbReference type="PANTHER" id="PTHR43022:SF1">
    <property type="entry name" value="PROTEIN SMF"/>
    <property type="match status" value="1"/>
</dbReference>
<gene>
    <name evidence="3" type="ORF">ME5_00047</name>
</gene>
<name>J0ZSC6_9HYPH</name>
<evidence type="ECO:0000313" key="4">
    <source>
        <dbReference type="Proteomes" id="UP000008952"/>
    </source>
</evidence>
<evidence type="ECO:0000313" key="3">
    <source>
        <dbReference type="EMBL" id="EJF91668.1"/>
    </source>
</evidence>
<dbReference type="Pfam" id="PF02481">
    <property type="entry name" value="DNA_processg_A"/>
    <property type="match status" value="1"/>
</dbReference>